<dbReference type="AlphaFoldDB" id="A0AAN7PXG4"/>
<evidence type="ECO:0000256" key="1">
    <source>
        <dbReference type="ARBA" id="ARBA00001968"/>
    </source>
</evidence>
<evidence type="ECO:0000256" key="3">
    <source>
        <dbReference type="ARBA" id="ARBA00006958"/>
    </source>
</evidence>
<accession>A0AAN7PXG4</accession>
<dbReference type="InterPro" id="IPR045249">
    <property type="entry name" value="HARBI1-like"/>
</dbReference>
<dbReference type="PANTHER" id="PTHR22930:SF85">
    <property type="entry name" value="GH03217P-RELATED"/>
    <property type="match status" value="1"/>
</dbReference>
<evidence type="ECO:0000313" key="10">
    <source>
        <dbReference type="EMBL" id="KAK4880399.1"/>
    </source>
</evidence>
<name>A0AAN7PXG4_9COLE</name>
<reference evidence="11" key="1">
    <citation type="submission" date="2023-01" db="EMBL/GenBank/DDBJ databases">
        <title>Key to firefly adult light organ development and bioluminescence: homeobox transcription factors regulate luciferase expression and transportation to peroxisome.</title>
        <authorList>
            <person name="Fu X."/>
        </authorList>
    </citation>
    <scope>NUCLEOTIDE SEQUENCE [LARGE SCALE GENOMIC DNA]</scope>
</reference>
<protein>
    <recommendedName>
        <fullName evidence="12">DDE Tnp4 domain-containing protein</fullName>
    </recommendedName>
</protein>
<dbReference type="GO" id="GO:0046872">
    <property type="term" value="F:metal ion binding"/>
    <property type="evidence" value="ECO:0007669"/>
    <property type="project" value="UniProtKB-KW"/>
</dbReference>
<evidence type="ECO:0000313" key="11">
    <source>
        <dbReference type="Proteomes" id="UP001353858"/>
    </source>
</evidence>
<evidence type="ECO:0000259" key="8">
    <source>
        <dbReference type="Pfam" id="PF13359"/>
    </source>
</evidence>
<gene>
    <name evidence="10" type="ORF">RN001_008545</name>
</gene>
<keyword evidence="6" id="KW-0378">Hydrolase</keyword>
<feature type="domain" description="DDE Tnp4" evidence="8">
    <location>
        <begin position="174"/>
        <end position="292"/>
    </location>
</feature>
<evidence type="ECO:0000259" key="9">
    <source>
        <dbReference type="Pfam" id="PF26138"/>
    </source>
</evidence>
<dbReference type="InterPro" id="IPR058353">
    <property type="entry name" value="DUF8040"/>
</dbReference>
<keyword evidence="7" id="KW-0539">Nucleus</keyword>
<feature type="domain" description="DUF8040" evidence="9">
    <location>
        <begin position="82"/>
        <end position="166"/>
    </location>
</feature>
<comment type="cofactor">
    <cofactor evidence="1">
        <name>a divalent metal cation</name>
        <dbReference type="ChEBI" id="CHEBI:60240"/>
    </cofactor>
</comment>
<dbReference type="GO" id="GO:0016787">
    <property type="term" value="F:hydrolase activity"/>
    <property type="evidence" value="ECO:0007669"/>
    <property type="project" value="UniProtKB-KW"/>
</dbReference>
<dbReference type="Proteomes" id="UP001353858">
    <property type="component" value="Unassembled WGS sequence"/>
</dbReference>
<dbReference type="Pfam" id="PF13359">
    <property type="entry name" value="DDE_Tnp_4"/>
    <property type="match status" value="1"/>
</dbReference>
<evidence type="ECO:0000256" key="7">
    <source>
        <dbReference type="ARBA" id="ARBA00023242"/>
    </source>
</evidence>
<dbReference type="PANTHER" id="PTHR22930">
    <property type="match status" value="1"/>
</dbReference>
<organism evidence="10 11">
    <name type="scientific">Aquatica leii</name>
    <dbReference type="NCBI Taxonomy" id="1421715"/>
    <lineage>
        <taxon>Eukaryota</taxon>
        <taxon>Metazoa</taxon>
        <taxon>Ecdysozoa</taxon>
        <taxon>Arthropoda</taxon>
        <taxon>Hexapoda</taxon>
        <taxon>Insecta</taxon>
        <taxon>Pterygota</taxon>
        <taxon>Neoptera</taxon>
        <taxon>Endopterygota</taxon>
        <taxon>Coleoptera</taxon>
        <taxon>Polyphaga</taxon>
        <taxon>Elateriformia</taxon>
        <taxon>Elateroidea</taxon>
        <taxon>Lampyridae</taxon>
        <taxon>Luciolinae</taxon>
        <taxon>Aquatica</taxon>
    </lineage>
</organism>
<proteinExistence type="inferred from homology"/>
<keyword evidence="5" id="KW-0479">Metal-binding</keyword>
<evidence type="ECO:0000256" key="5">
    <source>
        <dbReference type="ARBA" id="ARBA00022723"/>
    </source>
</evidence>
<dbReference type="GO" id="GO:0005634">
    <property type="term" value="C:nucleus"/>
    <property type="evidence" value="ECO:0007669"/>
    <property type="project" value="UniProtKB-SubCell"/>
</dbReference>
<dbReference type="GO" id="GO:0004518">
    <property type="term" value="F:nuclease activity"/>
    <property type="evidence" value="ECO:0007669"/>
    <property type="project" value="UniProtKB-KW"/>
</dbReference>
<keyword evidence="4" id="KW-0540">Nuclease</keyword>
<evidence type="ECO:0008006" key="12">
    <source>
        <dbReference type="Google" id="ProtNLM"/>
    </source>
</evidence>
<comment type="caution">
    <text evidence="10">The sequence shown here is derived from an EMBL/GenBank/DDBJ whole genome shotgun (WGS) entry which is preliminary data.</text>
</comment>
<dbReference type="EMBL" id="JARPUR010000003">
    <property type="protein sequence ID" value="KAK4880399.1"/>
    <property type="molecule type" value="Genomic_DNA"/>
</dbReference>
<sequence>MNERLRQQLRKRIIRKRRFVCTNISTQIQMINISTSTSLLFSLQSSLLEMNHAFSMFIKRKPKKIWMKLHSTDFWDRIVSRTDNEEFLPSFRMKHQSFNGLCEVLTSNLLLYQSFLKRRELVSMEKQIAVTFYKLASCAEYRIVGNVFRIHKSTVKKSTHFEEVCKLPQVIGCIDGTHIPILAPSDRYRNFINRKGWTSYNMQAVVDHKFRDIFVKFLGNTRDVASSLYKHPAYPLMNWVMKDYSGTTTSQQELFNVYLTCGPVFVEMTFGQLKARWRILLKRIDVHPTFVCCLILSNITKNSL</sequence>
<evidence type="ECO:0000256" key="6">
    <source>
        <dbReference type="ARBA" id="ARBA00022801"/>
    </source>
</evidence>
<evidence type="ECO:0000256" key="4">
    <source>
        <dbReference type="ARBA" id="ARBA00022722"/>
    </source>
</evidence>
<comment type="subcellular location">
    <subcellularLocation>
        <location evidence="2">Nucleus</location>
    </subcellularLocation>
</comment>
<comment type="similarity">
    <text evidence="3">Belongs to the HARBI1 family.</text>
</comment>
<dbReference type="Pfam" id="PF26138">
    <property type="entry name" value="DUF8040"/>
    <property type="match status" value="1"/>
</dbReference>
<evidence type="ECO:0000256" key="2">
    <source>
        <dbReference type="ARBA" id="ARBA00004123"/>
    </source>
</evidence>
<dbReference type="InterPro" id="IPR027806">
    <property type="entry name" value="HARBI1_dom"/>
</dbReference>
<keyword evidence="11" id="KW-1185">Reference proteome</keyword>